<proteinExistence type="predicted"/>
<gene>
    <name evidence="1" type="ORF">LEP1GSC187_0778</name>
</gene>
<dbReference type="Proteomes" id="UP000012160">
    <property type="component" value="Unassembled WGS sequence"/>
</dbReference>
<name>M6UWG8_9LEPT</name>
<reference evidence="1 2" key="1">
    <citation type="submission" date="2013-01" db="EMBL/GenBank/DDBJ databases">
        <authorList>
            <person name="Harkins D.M."/>
            <person name="Durkin A.S."/>
            <person name="Brinkac L.M."/>
            <person name="Haft D.H."/>
            <person name="Selengut J.D."/>
            <person name="Sanka R."/>
            <person name="DePew J."/>
            <person name="Purushe J."/>
            <person name="Matthias M.A."/>
            <person name="Vinetz J.M."/>
            <person name="Sutton G.G."/>
            <person name="Nierman W.C."/>
            <person name="Fouts D.E."/>
        </authorList>
    </citation>
    <scope>NUCLEOTIDE SEQUENCE [LARGE SCALE GENOMIC DNA]</scope>
    <source>
        <strain evidence="1 2">ZUN179</strain>
    </source>
</reference>
<evidence type="ECO:0000313" key="2">
    <source>
        <dbReference type="Proteomes" id="UP000012160"/>
    </source>
</evidence>
<evidence type="ECO:0000313" key="1">
    <source>
        <dbReference type="EMBL" id="EMO45374.1"/>
    </source>
</evidence>
<comment type="caution">
    <text evidence="1">The sequence shown here is derived from an EMBL/GenBank/DDBJ whole genome shotgun (WGS) entry which is preliminary data.</text>
</comment>
<accession>M6UWG8</accession>
<organism evidence="1 2">
    <name type="scientific">Leptospira santarosai str. ZUN179</name>
    <dbReference type="NCBI Taxonomy" id="1049985"/>
    <lineage>
        <taxon>Bacteria</taxon>
        <taxon>Pseudomonadati</taxon>
        <taxon>Spirochaetota</taxon>
        <taxon>Spirochaetia</taxon>
        <taxon>Leptospirales</taxon>
        <taxon>Leptospiraceae</taxon>
        <taxon>Leptospira</taxon>
    </lineage>
</organism>
<sequence length="98" mass="11365">MSQTGNSLGVSILKPFIESFFPYQETVINTGNLKLKVPHGHFWFSKSGRRGSRYSRVMPIFFLREFRPNRSEPLVRIDGCFILPPMTKMENESNLKNL</sequence>
<dbReference type="AlphaFoldDB" id="M6UWG8"/>
<protein>
    <submittedName>
        <fullName evidence="1">Uncharacterized protein</fullName>
    </submittedName>
</protein>
<dbReference type="EMBL" id="AHOQ02000031">
    <property type="protein sequence ID" value="EMO45374.1"/>
    <property type="molecule type" value="Genomic_DNA"/>
</dbReference>